<evidence type="ECO:0000256" key="2">
    <source>
        <dbReference type="ARBA" id="ARBA00023002"/>
    </source>
</evidence>
<dbReference type="AlphaFoldDB" id="A0A1H8WGS5"/>
<feature type="domain" description="Ketoreductase" evidence="3">
    <location>
        <begin position="23"/>
        <end position="212"/>
    </location>
</feature>
<dbReference type="InterPro" id="IPR057326">
    <property type="entry name" value="KR_dom"/>
</dbReference>
<evidence type="ECO:0000313" key="4">
    <source>
        <dbReference type="EMBL" id="SEP26713.1"/>
    </source>
</evidence>
<dbReference type="SUPFAM" id="SSF51735">
    <property type="entry name" value="NAD(P)-binding Rossmann-fold domains"/>
    <property type="match status" value="1"/>
</dbReference>
<dbReference type="PANTHER" id="PTHR45024">
    <property type="entry name" value="DEHYDROGENASES, SHORT CHAIN"/>
    <property type="match status" value="1"/>
</dbReference>
<dbReference type="InterPro" id="IPR002347">
    <property type="entry name" value="SDR_fam"/>
</dbReference>
<dbReference type="InterPro" id="IPR051687">
    <property type="entry name" value="Peroxisomal_Beta-Oxidation"/>
</dbReference>
<organism evidence="4 5">
    <name type="scientific">Trujillonella endophytica</name>
    <dbReference type="NCBI Taxonomy" id="673521"/>
    <lineage>
        <taxon>Bacteria</taxon>
        <taxon>Bacillati</taxon>
        <taxon>Actinomycetota</taxon>
        <taxon>Actinomycetes</taxon>
        <taxon>Geodermatophilales</taxon>
        <taxon>Geodermatophilaceae</taxon>
        <taxon>Trujillonella</taxon>
    </lineage>
</organism>
<evidence type="ECO:0000259" key="3">
    <source>
        <dbReference type="SMART" id="SM00822"/>
    </source>
</evidence>
<reference evidence="5" key="1">
    <citation type="submission" date="2016-10" db="EMBL/GenBank/DDBJ databases">
        <authorList>
            <person name="Varghese N."/>
            <person name="Submissions S."/>
        </authorList>
    </citation>
    <scope>NUCLEOTIDE SEQUENCE [LARGE SCALE GENOMIC DNA]</scope>
    <source>
        <strain evidence="5">DSM 45413</strain>
    </source>
</reference>
<keyword evidence="5" id="KW-1185">Reference proteome</keyword>
<sequence length="343" mass="35944">MRKEANVESSDRAPAAPLTFAGDVVVVTGAGSGIGRSHALELARRGARVVVNDIGVDQSGRSAATPVAQATVDAIVAAGGEAVASLDSVAEADGAAAIVATALDTWGQVDAVVHNAGFSRDNHFELMTPDEWHSVLDVHLNGCFYLAQSAYRAMKDGGRGGRFVFTTSTGGLLGAPLMSNYGAGKMGVVGLARSIALEGERHGIKANALSPGAVTQRAEDPHAFRFANRADPIDPSTQPGMDQLTPERVSPMVVVLSHRSCPVTGQILMARAGWFARAWVAASPGWIADPGEVAAEQLVEHWDEIYGATPCADELPLDGPGWASRFMFERVKPMLDAQPRATP</sequence>
<dbReference type="SMART" id="SM00822">
    <property type="entry name" value="PKS_KR"/>
    <property type="match status" value="1"/>
</dbReference>
<evidence type="ECO:0000256" key="1">
    <source>
        <dbReference type="ARBA" id="ARBA00006484"/>
    </source>
</evidence>
<dbReference type="PROSITE" id="PS00061">
    <property type="entry name" value="ADH_SHORT"/>
    <property type="match status" value="1"/>
</dbReference>
<keyword evidence="2" id="KW-0560">Oxidoreductase</keyword>
<dbReference type="PRINTS" id="PR00081">
    <property type="entry name" value="GDHRDH"/>
</dbReference>
<dbReference type="Proteomes" id="UP000198960">
    <property type="component" value="Unassembled WGS sequence"/>
</dbReference>
<name>A0A1H8WGS5_9ACTN</name>
<dbReference type="PANTHER" id="PTHR45024:SF2">
    <property type="entry name" value="SCP2 DOMAIN-CONTAINING PROTEIN"/>
    <property type="match status" value="1"/>
</dbReference>
<comment type="similarity">
    <text evidence="1">Belongs to the short-chain dehydrogenases/reductases (SDR) family.</text>
</comment>
<accession>A0A1H8WGS5</accession>
<dbReference type="Gene3D" id="3.40.50.720">
    <property type="entry name" value="NAD(P)-binding Rossmann-like Domain"/>
    <property type="match status" value="1"/>
</dbReference>
<protein>
    <submittedName>
        <fullName evidence="4">NAD(P)-dependent dehydrogenase, short-chain alcohol dehydrogenase family</fullName>
    </submittedName>
</protein>
<proteinExistence type="inferred from homology"/>
<evidence type="ECO:0000313" key="5">
    <source>
        <dbReference type="Proteomes" id="UP000198960"/>
    </source>
</evidence>
<dbReference type="InterPro" id="IPR020904">
    <property type="entry name" value="Sc_DH/Rdtase_CS"/>
</dbReference>
<dbReference type="Pfam" id="PF00106">
    <property type="entry name" value="adh_short"/>
    <property type="match status" value="1"/>
</dbReference>
<dbReference type="InterPro" id="IPR036291">
    <property type="entry name" value="NAD(P)-bd_dom_sf"/>
</dbReference>
<dbReference type="STRING" id="673521.SAMN05660991_04383"/>
<dbReference type="EMBL" id="FOEE01000020">
    <property type="protein sequence ID" value="SEP26713.1"/>
    <property type="molecule type" value="Genomic_DNA"/>
</dbReference>
<dbReference type="GO" id="GO:0016491">
    <property type="term" value="F:oxidoreductase activity"/>
    <property type="evidence" value="ECO:0007669"/>
    <property type="project" value="UniProtKB-KW"/>
</dbReference>
<gene>
    <name evidence="4" type="ORF">SAMN05660991_04383</name>
</gene>